<dbReference type="Proteomes" id="UP000094501">
    <property type="component" value="Unassembled WGS sequence"/>
</dbReference>
<protein>
    <recommendedName>
        <fullName evidence="4">Phytanoyl-CoA dioxygenase</fullName>
    </recommendedName>
</protein>
<evidence type="ECO:0000313" key="3">
    <source>
        <dbReference type="Proteomes" id="UP000094501"/>
    </source>
</evidence>
<evidence type="ECO:0000256" key="1">
    <source>
        <dbReference type="SAM" id="MobiDB-lite"/>
    </source>
</evidence>
<dbReference type="PANTHER" id="PTHR20883">
    <property type="entry name" value="PHYTANOYL-COA DIOXYGENASE DOMAIN CONTAINING 1"/>
    <property type="match status" value="1"/>
</dbReference>
<dbReference type="OrthoDB" id="2560571at2"/>
<evidence type="ECO:0000313" key="2">
    <source>
        <dbReference type="EMBL" id="ODS00051.1"/>
    </source>
</evidence>
<name>A0A1E3W2P4_9HYPH</name>
<dbReference type="EMBL" id="LPWG01000010">
    <property type="protein sequence ID" value="ODS00051.1"/>
    <property type="molecule type" value="Genomic_DNA"/>
</dbReference>
<keyword evidence="3" id="KW-1185">Reference proteome</keyword>
<sequence>MPNPVVRAVTQDEIAAYKQAGVVLLKGILSLGAVNSLRRSIDRVVTELDSSPSGYDFTKVLRATAENDVDQLRAMSDGQYDLEAIMDYVKSTGKPLLADDDSEARDGAYFIDTGIAAKLNSYRQLCVGGALPEVAGQLLQSQTVRFFGDQVFVKEPKTPGKTAFHQDATYFEIEGEQCCVMWVPADPVTLETGAMMYVRGSHRDGTLYKPNVFISQAPLPGSEGADLPDIENNLDDYDIVHFDVEPGDVLVHHYRTIHGTGGNQSRYQVRRAASIRYCGDDIRFKERPWAPPQLHHTSRLNTGDALSGPDFPVVWQKAPQDGPNETVPVGADVDQLAGTRAA</sequence>
<proteinExistence type="predicted"/>
<evidence type="ECO:0008006" key="4">
    <source>
        <dbReference type="Google" id="ProtNLM"/>
    </source>
</evidence>
<dbReference type="GO" id="GO:0005506">
    <property type="term" value="F:iron ion binding"/>
    <property type="evidence" value="ECO:0007669"/>
    <property type="project" value="UniProtKB-ARBA"/>
</dbReference>
<reference evidence="2 3" key="1">
    <citation type="journal article" date="2016" name="Environ. Microbiol.">
        <title>New Methyloceanibacter diversity from North Sea sediments includes methanotroph containing solely the soluble methane monooxygenase.</title>
        <authorList>
            <person name="Vekeman B."/>
            <person name="Kerckhof F.M."/>
            <person name="Cremers G."/>
            <person name="de Vos P."/>
            <person name="Vandamme P."/>
            <person name="Boon N."/>
            <person name="Op den Camp H.J."/>
            <person name="Heylen K."/>
        </authorList>
    </citation>
    <scope>NUCLEOTIDE SEQUENCE [LARGE SCALE GENOMIC DNA]</scope>
    <source>
        <strain evidence="2 3">R-67174</strain>
    </source>
</reference>
<dbReference type="SUPFAM" id="SSF51197">
    <property type="entry name" value="Clavaminate synthase-like"/>
    <property type="match status" value="1"/>
</dbReference>
<dbReference type="RefSeq" id="WP_069436864.1">
    <property type="nucleotide sequence ID" value="NZ_LPWG01000010.1"/>
</dbReference>
<dbReference type="GO" id="GO:0016706">
    <property type="term" value="F:2-oxoglutarate-dependent dioxygenase activity"/>
    <property type="evidence" value="ECO:0007669"/>
    <property type="project" value="UniProtKB-ARBA"/>
</dbReference>
<dbReference type="Pfam" id="PF05721">
    <property type="entry name" value="PhyH"/>
    <property type="match status" value="1"/>
</dbReference>
<comment type="caution">
    <text evidence="2">The sequence shown here is derived from an EMBL/GenBank/DDBJ whole genome shotgun (WGS) entry which is preliminary data.</text>
</comment>
<dbReference type="PANTHER" id="PTHR20883:SF49">
    <property type="entry name" value="PHYTANOYL-COA DIOXYGENASE"/>
    <property type="match status" value="1"/>
</dbReference>
<dbReference type="AlphaFoldDB" id="A0A1E3W2P4"/>
<gene>
    <name evidence="2" type="ORF">AUC68_02670</name>
</gene>
<dbReference type="STRING" id="1774968.AUC68_02670"/>
<dbReference type="InterPro" id="IPR008775">
    <property type="entry name" value="Phytyl_CoA_dOase-like"/>
</dbReference>
<organism evidence="2 3">
    <name type="scientific">Methyloceanibacter methanicus</name>
    <dbReference type="NCBI Taxonomy" id="1774968"/>
    <lineage>
        <taxon>Bacteria</taxon>
        <taxon>Pseudomonadati</taxon>
        <taxon>Pseudomonadota</taxon>
        <taxon>Alphaproteobacteria</taxon>
        <taxon>Hyphomicrobiales</taxon>
        <taxon>Hyphomicrobiaceae</taxon>
        <taxon>Methyloceanibacter</taxon>
    </lineage>
</organism>
<dbReference type="Gene3D" id="2.60.120.620">
    <property type="entry name" value="q2cbj1_9rhob like domain"/>
    <property type="match status" value="1"/>
</dbReference>
<accession>A0A1E3W2P4</accession>
<feature type="region of interest" description="Disordered" evidence="1">
    <location>
        <begin position="317"/>
        <end position="342"/>
    </location>
</feature>